<accession>A0A0C5VJM0</accession>
<keyword evidence="2" id="KW-1185">Reference proteome</keyword>
<evidence type="ECO:0000313" key="1">
    <source>
        <dbReference type="EMBL" id="AJQ94852.1"/>
    </source>
</evidence>
<reference evidence="1 2" key="1">
    <citation type="submission" date="2014-01" db="EMBL/GenBank/DDBJ databases">
        <title>Full genme sequencing of cellulolytic bacterium Gynuella sunshinyii YC6258T gen. nov., sp. nov.</title>
        <authorList>
            <person name="Khan H."/>
            <person name="Chung E.J."/>
            <person name="Chung Y.R."/>
        </authorList>
    </citation>
    <scope>NUCLEOTIDE SEQUENCE [LARGE SCALE GENOMIC DNA]</scope>
    <source>
        <strain evidence="1 2">YC6258</strain>
    </source>
</reference>
<sequence length="52" mass="5527">MIAVLVNGLIIFNEDLDEGGFDHQEGVTDTPKAKAAQNKANKIQLAVIVCSS</sequence>
<evidence type="ECO:0000313" key="2">
    <source>
        <dbReference type="Proteomes" id="UP000032266"/>
    </source>
</evidence>
<dbReference type="KEGG" id="gsn:YC6258_02814"/>
<dbReference type="HOGENOM" id="CLU_3080410_0_0_6"/>
<protein>
    <submittedName>
        <fullName evidence="1">Uncharacterized protein</fullName>
    </submittedName>
</protein>
<dbReference type="EMBL" id="CP007142">
    <property type="protein sequence ID" value="AJQ94852.1"/>
    <property type="molecule type" value="Genomic_DNA"/>
</dbReference>
<proteinExistence type="predicted"/>
<dbReference type="Proteomes" id="UP000032266">
    <property type="component" value="Chromosome"/>
</dbReference>
<dbReference type="AlphaFoldDB" id="A0A0C5VJM0"/>
<dbReference type="STRING" id="1445510.YC6258_02814"/>
<name>A0A0C5VJM0_9GAMM</name>
<gene>
    <name evidence="1" type="ORF">YC6258_02814</name>
</gene>
<organism evidence="1 2">
    <name type="scientific">Gynuella sunshinyii YC6258</name>
    <dbReference type="NCBI Taxonomy" id="1445510"/>
    <lineage>
        <taxon>Bacteria</taxon>
        <taxon>Pseudomonadati</taxon>
        <taxon>Pseudomonadota</taxon>
        <taxon>Gammaproteobacteria</taxon>
        <taxon>Oceanospirillales</taxon>
        <taxon>Saccharospirillaceae</taxon>
        <taxon>Gynuella</taxon>
    </lineage>
</organism>